<dbReference type="SMART" id="SM00066">
    <property type="entry name" value="GAL4"/>
    <property type="match status" value="1"/>
</dbReference>
<comment type="subcellular location">
    <subcellularLocation>
        <location evidence="1">Nucleus</location>
    </subcellularLocation>
</comment>
<evidence type="ECO:0000256" key="1">
    <source>
        <dbReference type="ARBA" id="ARBA00004123"/>
    </source>
</evidence>
<dbReference type="GO" id="GO:0000981">
    <property type="term" value="F:DNA-binding transcription factor activity, RNA polymerase II-specific"/>
    <property type="evidence" value="ECO:0007669"/>
    <property type="project" value="InterPro"/>
</dbReference>
<dbReference type="GO" id="GO:0045944">
    <property type="term" value="P:positive regulation of transcription by RNA polymerase II"/>
    <property type="evidence" value="ECO:0007669"/>
    <property type="project" value="TreeGrafter"/>
</dbReference>
<evidence type="ECO:0000313" key="6">
    <source>
        <dbReference type="Proteomes" id="UP001251528"/>
    </source>
</evidence>
<sequence length="684" mass="75883">MQENPSRRRSRAGCFTCKQKHIKCDETRPSCRKCVRKGLTCAGYSRSLVWSYKHQPARHSADFERSDARYPSTTNFEPEADRGSGLQPSSDQTAPEPVSVQETSDSFSLCLSSFNELDDAGGQFLDRDIAPVASPSSFHPSNYLLDIDFHSYVDQPPTLQTSVMSQAPYSASSVWDSYSFLGFPPLPSINIPPAPSSNEGPDATLALINNWFDQVCPAWSAFDSAMNLNRKLANSLWHHSASVFNSLQSMSASFLSARLPQMRRQALSLLKKASACVQAEVDKLKNKTCIDAFPTGLLFSLFCLGTSVCWLDARLLGLPYLRETKALLQRLSEQHVAASDDEAEKFVFFQNSLLYWEMLLAVVADTDVPGGDSEGLFVSRRLQSTAADVVETSTDILPHPWTGISSRTSRLFTKSIRLCRGYRRIITKPTGRISTISAAMDGFREAQKLEEQLLELKFSSISGINDTGDQRTPWLHLANAAEAYQLAALLQLYVTFPDLVSIRLQSDLLASGEDQIPWNKWVIPLSLHLIRVLEKIPPESGSQVVQPLLYICASIGFRFVSTSTDPTGPTNSEWLALESAAGFSKLDYNSPSILEYVDHIKVTSGGDGTFLSSTPSLALDISRSRDFIIRRLDILENTLQPNPIRVARDLVKVIWAAYDKEPPGCTSVHWLDIMDAHDLRSLFG</sequence>
<evidence type="ECO:0000259" key="4">
    <source>
        <dbReference type="PROSITE" id="PS50048"/>
    </source>
</evidence>
<protein>
    <recommendedName>
        <fullName evidence="4">Zn(2)-C6 fungal-type domain-containing protein</fullName>
    </recommendedName>
</protein>
<evidence type="ECO:0000256" key="2">
    <source>
        <dbReference type="ARBA" id="ARBA00023242"/>
    </source>
</evidence>
<reference evidence="5" key="1">
    <citation type="submission" date="2023-06" db="EMBL/GenBank/DDBJ databases">
        <title>Conoideocrella luteorostrata (Hypocreales: Clavicipitaceae), a potential biocontrol fungus for elongate hemlock scale in United States Christmas tree production areas.</title>
        <authorList>
            <person name="Barrett H."/>
            <person name="Lovett B."/>
            <person name="Macias A.M."/>
            <person name="Stajich J.E."/>
            <person name="Kasson M.T."/>
        </authorList>
    </citation>
    <scope>NUCLEOTIDE SEQUENCE</scope>
    <source>
        <strain evidence="5">ARSEF 14590</strain>
    </source>
</reference>
<dbReference type="InterPro" id="IPR001138">
    <property type="entry name" value="Zn2Cys6_DnaBD"/>
</dbReference>
<name>A0AAJ0CWP1_9HYPO</name>
<dbReference type="InterPro" id="IPR036864">
    <property type="entry name" value="Zn2-C6_fun-type_DNA-bd_sf"/>
</dbReference>
<evidence type="ECO:0000256" key="3">
    <source>
        <dbReference type="SAM" id="MobiDB-lite"/>
    </source>
</evidence>
<dbReference type="PANTHER" id="PTHR37534:SF11">
    <property type="entry name" value="ZN(II)2CYS6 TRANSCRIPTION FACTOR (EUROFUNG)"/>
    <property type="match status" value="1"/>
</dbReference>
<evidence type="ECO:0000313" key="5">
    <source>
        <dbReference type="EMBL" id="KAK2612266.1"/>
    </source>
</evidence>
<dbReference type="PANTHER" id="PTHR37534">
    <property type="entry name" value="TRANSCRIPTIONAL ACTIVATOR PROTEIN UGA3"/>
    <property type="match status" value="1"/>
</dbReference>
<accession>A0AAJ0CWP1</accession>
<feature type="domain" description="Zn(2)-C6 fungal-type" evidence="4">
    <location>
        <begin position="13"/>
        <end position="41"/>
    </location>
</feature>
<organism evidence="5 6">
    <name type="scientific">Conoideocrella luteorostrata</name>
    <dbReference type="NCBI Taxonomy" id="1105319"/>
    <lineage>
        <taxon>Eukaryota</taxon>
        <taxon>Fungi</taxon>
        <taxon>Dikarya</taxon>
        <taxon>Ascomycota</taxon>
        <taxon>Pezizomycotina</taxon>
        <taxon>Sordariomycetes</taxon>
        <taxon>Hypocreomycetidae</taxon>
        <taxon>Hypocreales</taxon>
        <taxon>Clavicipitaceae</taxon>
        <taxon>Conoideocrella</taxon>
    </lineage>
</organism>
<dbReference type="PROSITE" id="PS50048">
    <property type="entry name" value="ZN2_CY6_FUNGAL_2"/>
    <property type="match status" value="1"/>
</dbReference>
<dbReference type="Gene3D" id="4.10.240.10">
    <property type="entry name" value="Zn(2)-C6 fungal-type DNA-binding domain"/>
    <property type="match status" value="1"/>
</dbReference>
<feature type="region of interest" description="Disordered" evidence="3">
    <location>
        <begin position="61"/>
        <end position="99"/>
    </location>
</feature>
<keyword evidence="2" id="KW-0539">Nucleus</keyword>
<dbReference type="SUPFAM" id="SSF57701">
    <property type="entry name" value="Zn2/Cys6 DNA-binding domain"/>
    <property type="match status" value="1"/>
</dbReference>
<comment type="caution">
    <text evidence="5">The sequence shown here is derived from an EMBL/GenBank/DDBJ whole genome shotgun (WGS) entry which is preliminary data.</text>
</comment>
<proteinExistence type="predicted"/>
<dbReference type="Proteomes" id="UP001251528">
    <property type="component" value="Unassembled WGS sequence"/>
</dbReference>
<dbReference type="GO" id="GO:0000976">
    <property type="term" value="F:transcription cis-regulatory region binding"/>
    <property type="evidence" value="ECO:0007669"/>
    <property type="project" value="TreeGrafter"/>
</dbReference>
<dbReference type="PROSITE" id="PS00463">
    <property type="entry name" value="ZN2_CY6_FUNGAL_1"/>
    <property type="match status" value="1"/>
</dbReference>
<dbReference type="EMBL" id="JASWJB010000018">
    <property type="protein sequence ID" value="KAK2612266.1"/>
    <property type="molecule type" value="Genomic_DNA"/>
</dbReference>
<dbReference type="Pfam" id="PF00172">
    <property type="entry name" value="Zn_clus"/>
    <property type="match status" value="1"/>
</dbReference>
<dbReference type="GO" id="GO:0008270">
    <property type="term" value="F:zinc ion binding"/>
    <property type="evidence" value="ECO:0007669"/>
    <property type="project" value="InterPro"/>
</dbReference>
<gene>
    <name evidence="5" type="ORF">QQS21_001692</name>
</gene>
<dbReference type="GO" id="GO:0005634">
    <property type="term" value="C:nucleus"/>
    <property type="evidence" value="ECO:0007669"/>
    <property type="project" value="UniProtKB-SubCell"/>
</dbReference>
<dbReference type="AlphaFoldDB" id="A0AAJ0CWP1"/>
<dbReference type="CDD" id="cd00067">
    <property type="entry name" value="GAL4"/>
    <property type="match status" value="1"/>
</dbReference>
<dbReference type="Pfam" id="PF11951">
    <property type="entry name" value="Fungal_trans_2"/>
    <property type="match status" value="1"/>
</dbReference>
<dbReference type="InterPro" id="IPR021858">
    <property type="entry name" value="Fun_TF"/>
</dbReference>
<keyword evidence="6" id="KW-1185">Reference proteome</keyword>